<dbReference type="Pfam" id="PF02515">
    <property type="entry name" value="CoA_transf_3"/>
    <property type="match status" value="1"/>
</dbReference>
<evidence type="ECO:0000313" key="2">
    <source>
        <dbReference type="EMBL" id="MFC3123470.1"/>
    </source>
</evidence>
<dbReference type="PANTHER" id="PTHR48207:SF3">
    <property type="entry name" value="SUCCINATE--HYDROXYMETHYLGLUTARATE COA-TRANSFERASE"/>
    <property type="match status" value="1"/>
</dbReference>
<dbReference type="Proteomes" id="UP001595593">
    <property type="component" value="Unassembled WGS sequence"/>
</dbReference>
<keyword evidence="3" id="KW-1185">Reference proteome</keyword>
<dbReference type="InterPro" id="IPR050483">
    <property type="entry name" value="CoA-transferase_III_domain"/>
</dbReference>
<accession>A0ABV7FWB9</accession>
<organism evidence="2 3">
    <name type="scientific">Teichococcus globiformis</name>
    <dbReference type="NCBI Taxonomy" id="2307229"/>
    <lineage>
        <taxon>Bacteria</taxon>
        <taxon>Pseudomonadati</taxon>
        <taxon>Pseudomonadota</taxon>
        <taxon>Alphaproteobacteria</taxon>
        <taxon>Acetobacterales</taxon>
        <taxon>Roseomonadaceae</taxon>
        <taxon>Roseomonas</taxon>
    </lineage>
</organism>
<dbReference type="RefSeq" id="WP_379592375.1">
    <property type="nucleotide sequence ID" value="NZ_JBHRTN010000001.1"/>
</dbReference>
<evidence type="ECO:0000256" key="1">
    <source>
        <dbReference type="ARBA" id="ARBA00022679"/>
    </source>
</evidence>
<dbReference type="GO" id="GO:0016740">
    <property type="term" value="F:transferase activity"/>
    <property type="evidence" value="ECO:0007669"/>
    <property type="project" value="UniProtKB-KW"/>
</dbReference>
<proteinExistence type="predicted"/>
<dbReference type="EMBL" id="JBHRTN010000001">
    <property type="protein sequence ID" value="MFC3123470.1"/>
    <property type="molecule type" value="Genomic_DNA"/>
</dbReference>
<dbReference type="InterPro" id="IPR044855">
    <property type="entry name" value="CoA-Trfase_III_dom3_sf"/>
</dbReference>
<dbReference type="InterPro" id="IPR003673">
    <property type="entry name" value="CoA-Trfase_fam_III"/>
</dbReference>
<dbReference type="Gene3D" id="3.40.50.10540">
    <property type="entry name" value="Crotonobetainyl-coa:carnitine coa-transferase, domain 1"/>
    <property type="match status" value="1"/>
</dbReference>
<name>A0ABV7FWB9_9PROT</name>
<reference evidence="3" key="1">
    <citation type="journal article" date="2019" name="Int. J. Syst. Evol. Microbiol.">
        <title>The Global Catalogue of Microorganisms (GCM) 10K type strain sequencing project: providing services to taxonomists for standard genome sequencing and annotation.</title>
        <authorList>
            <consortium name="The Broad Institute Genomics Platform"/>
            <consortium name="The Broad Institute Genome Sequencing Center for Infectious Disease"/>
            <person name="Wu L."/>
            <person name="Ma J."/>
        </authorList>
    </citation>
    <scope>NUCLEOTIDE SEQUENCE [LARGE SCALE GENOMIC DNA]</scope>
    <source>
        <strain evidence="3">KCTC 52094</strain>
    </source>
</reference>
<gene>
    <name evidence="2" type="ORF">ACFOD4_00230</name>
</gene>
<comment type="caution">
    <text evidence="2">The sequence shown here is derived from an EMBL/GenBank/DDBJ whole genome shotgun (WGS) entry which is preliminary data.</text>
</comment>
<keyword evidence="1 2" id="KW-0808">Transferase</keyword>
<dbReference type="InterPro" id="IPR023606">
    <property type="entry name" value="CoA-Trfase_III_dom_1_sf"/>
</dbReference>
<protein>
    <submittedName>
        <fullName evidence="2">CaiB/BaiF CoA transferase family protein</fullName>
    </submittedName>
</protein>
<dbReference type="SUPFAM" id="SSF89796">
    <property type="entry name" value="CoA-transferase family III (CaiB/BaiF)"/>
    <property type="match status" value="1"/>
</dbReference>
<dbReference type="Gene3D" id="3.30.1540.10">
    <property type="entry name" value="formyl-coa transferase, domain 3"/>
    <property type="match status" value="1"/>
</dbReference>
<dbReference type="PANTHER" id="PTHR48207">
    <property type="entry name" value="SUCCINATE--HYDROXYMETHYLGLUTARATE COA-TRANSFERASE"/>
    <property type="match status" value="1"/>
</dbReference>
<sequence>MPQPLSGVRVVDLTRILSGPFCTALLGDMGADVIKIEPPSEGDPVRSAGAGRDGMSWYFAAFNRNKRSVALDLRSEVGRETLAGLLAKADVLVENFRPGVLDAMGFGAARLEAINPRLITASINGYGSSGPYVARPAFDFVIQAMSGFMSTNGTADGEPLRSGPPITDLVAGLYCAFGIVNALHARNSTGRGQRVEAAMMDGIISLFAYLASDHLVTGSVPARAGNHHPITAPYGLFTTADGELAVAPSTEAILRRFLRTLDLEAVLSDPRFASNALRMRHHRDLDALINARMSSEPRQIWLERLNAAGVPCGFVQDIGEALSDPQVLHREMVLDVEHPGHGTVRMLGFPVKLSETPCRIRHPAPDHGAHTGEVLAEWRSDK</sequence>
<evidence type="ECO:0000313" key="3">
    <source>
        <dbReference type="Proteomes" id="UP001595593"/>
    </source>
</evidence>